<dbReference type="InterPro" id="IPR033932">
    <property type="entry name" value="YtcJ-like"/>
</dbReference>
<dbReference type="CDD" id="cd01300">
    <property type="entry name" value="YtcJ_like"/>
    <property type="match status" value="1"/>
</dbReference>
<dbReference type="PROSITE" id="PS51257">
    <property type="entry name" value="PROKAR_LIPOPROTEIN"/>
    <property type="match status" value="1"/>
</dbReference>
<dbReference type="SUPFAM" id="SSF51338">
    <property type="entry name" value="Composite domain of metallo-dependent hydrolases"/>
    <property type="match status" value="1"/>
</dbReference>
<evidence type="ECO:0000313" key="2">
    <source>
        <dbReference type="EMBL" id="SEG07645.1"/>
    </source>
</evidence>
<evidence type="ECO:0000313" key="3">
    <source>
        <dbReference type="Proteomes" id="UP000236737"/>
    </source>
</evidence>
<feature type="domain" description="Amidohydrolase 3" evidence="1">
    <location>
        <begin position="71"/>
        <end position="540"/>
    </location>
</feature>
<dbReference type="InterPro" id="IPR013108">
    <property type="entry name" value="Amidohydro_3"/>
</dbReference>
<dbReference type="InterPro" id="IPR032466">
    <property type="entry name" value="Metal_Hydrolase"/>
</dbReference>
<protein>
    <recommendedName>
        <fullName evidence="1">Amidohydrolase 3 domain-containing protein</fullName>
    </recommendedName>
</protein>
<dbReference type="Pfam" id="PF07969">
    <property type="entry name" value="Amidohydro_3"/>
    <property type="match status" value="1"/>
</dbReference>
<dbReference type="Proteomes" id="UP000236737">
    <property type="component" value="Unassembled WGS sequence"/>
</dbReference>
<dbReference type="OrthoDB" id="9767366at2"/>
<dbReference type="PANTHER" id="PTHR22642:SF2">
    <property type="entry name" value="PROTEIN LONG AFTER FAR-RED 3"/>
    <property type="match status" value="1"/>
</dbReference>
<reference evidence="3" key="1">
    <citation type="submission" date="2016-10" db="EMBL/GenBank/DDBJ databases">
        <authorList>
            <person name="Varghese N."/>
            <person name="Submissions S."/>
        </authorList>
    </citation>
    <scope>NUCLEOTIDE SEQUENCE [LARGE SCALE GENOMIC DNA]</scope>
    <source>
        <strain evidence="3">CGMCC 1.9230</strain>
    </source>
</reference>
<dbReference type="AlphaFoldDB" id="A0A1H5X839"/>
<proteinExistence type="predicted"/>
<dbReference type="Gene3D" id="2.30.40.10">
    <property type="entry name" value="Urease, subunit C, domain 1"/>
    <property type="match status" value="1"/>
</dbReference>
<dbReference type="InterPro" id="IPR011059">
    <property type="entry name" value="Metal-dep_hydrolase_composite"/>
</dbReference>
<dbReference type="EMBL" id="FNVP01000005">
    <property type="protein sequence ID" value="SEG07645.1"/>
    <property type="molecule type" value="Genomic_DNA"/>
</dbReference>
<keyword evidence="3" id="KW-1185">Reference proteome</keyword>
<name>A0A1H5X839_9FLAO</name>
<dbReference type="Gene3D" id="3.10.310.70">
    <property type="match status" value="1"/>
</dbReference>
<dbReference type="PANTHER" id="PTHR22642">
    <property type="entry name" value="IMIDAZOLONEPROPIONASE"/>
    <property type="match status" value="1"/>
</dbReference>
<dbReference type="Gene3D" id="3.20.20.140">
    <property type="entry name" value="Metal-dependent hydrolases"/>
    <property type="match status" value="1"/>
</dbReference>
<dbReference type="SUPFAM" id="SSF51556">
    <property type="entry name" value="Metallo-dependent hydrolases"/>
    <property type="match status" value="1"/>
</dbReference>
<organism evidence="2 3">
    <name type="scientific">Flavobacterium urumqiense</name>
    <dbReference type="NCBI Taxonomy" id="935224"/>
    <lineage>
        <taxon>Bacteria</taxon>
        <taxon>Pseudomonadati</taxon>
        <taxon>Bacteroidota</taxon>
        <taxon>Flavobacteriia</taxon>
        <taxon>Flavobacteriales</taxon>
        <taxon>Flavobacteriaceae</taxon>
        <taxon>Flavobacterium</taxon>
    </lineage>
</organism>
<dbReference type="RefSeq" id="WP_103999753.1">
    <property type="nucleotide sequence ID" value="NZ_FNVP01000005.1"/>
</dbReference>
<evidence type="ECO:0000259" key="1">
    <source>
        <dbReference type="Pfam" id="PF07969"/>
    </source>
</evidence>
<accession>A0A1H5X839</accession>
<sequence length="541" mass="60737">MKRYILIIALFSLVSCLKKNKNTVDLIITDATIYKVDKTFGTATAMAVSDGKILKIGSNEEITNSYESKNTVDCKGKFIYPGLIDAHCHYYGFGLSLQEVDLRGTRSMKEIITRIKTFQKEKNPDFIVGNGWDQNDWEVKKYPTKADLDAEFPNIPVVLNRVDGHAILVNSKALQLAGITKDTKAAGGQIEIANGEPTGILVDNPMELIFKIIPKPTRKIQIAALLDAEKVMYDYGLTTVNDAGLDPDIIYLMDSLQKAKLMKLNVYAMVTANQKNIDLFLKKGIYKTDNLNVRSFKMYGDGALGSRGACMHKPYSDKPKQFGELLSPISELKSIAKQIAASPFQLNSHAIGDSANTVLLKIYKEVLAGKKDRRWKIEHAQVLREEDFDYFKFGIIPSVQPTHATSDMYWASERLGKERIKNAYAYKKLLQKAGIIALGTDFPVEEVNPMLTFHAAVARKDSKNYPKGGFQMENALTRQETLKGMTIWAAYSNFEEKEKGSLEVGKWADFVIYNQDLMKIDEGKIIKMKPVSTYLKGDRVK</sequence>
<gene>
    <name evidence="2" type="ORF">SAMN04488130_105222</name>
</gene>
<dbReference type="GO" id="GO:0016810">
    <property type="term" value="F:hydrolase activity, acting on carbon-nitrogen (but not peptide) bonds"/>
    <property type="evidence" value="ECO:0007669"/>
    <property type="project" value="InterPro"/>
</dbReference>